<feature type="transmembrane region" description="Helical" evidence="6">
    <location>
        <begin position="379"/>
        <end position="405"/>
    </location>
</feature>
<dbReference type="GO" id="GO:0005886">
    <property type="term" value="C:plasma membrane"/>
    <property type="evidence" value="ECO:0007669"/>
    <property type="project" value="UniProtKB-SubCell"/>
</dbReference>
<dbReference type="EMBL" id="FQXT01000002">
    <property type="protein sequence ID" value="SHH89321.1"/>
    <property type="molecule type" value="Genomic_DNA"/>
</dbReference>
<keyword evidence="5 6" id="KW-0472">Membrane</keyword>
<feature type="transmembrane region" description="Helical" evidence="6">
    <location>
        <begin position="752"/>
        <end position="775"/>
    </location>
</feature>
<feature type="domain" description="ABC3 transporter permease C-terminal" evidence="7">
    <location>
        <begin position="291"/>
        <end position="404"/>
    </location>
</feature>
<dbReference type="Proteomes" id="UP000290037">
    <property type="component" value="Unassembled WGS sequence"/>
</dbReference>
<accession>A0A1M5WP94</accession>
<feature type="domain" description="MacB-like periplasmic core" evidence="8">
    <location>
        <begin position="21"/>
        <end position="246"/>
    </location>
</feature>
<feature type="domain" description="ABC3 transporter permease C-terminal" evidence="7">
    <location>
        <begin position="668"/>
        <end position="782"/>
    </location>
</feature>
<feature type="transmembrane region" description="Helical" evidence="6">
    <location>
        <begin position="331"/>
        <end position="359"/>
    </location>
</feature>
<evidence type="ECO:0000259" key="8">
    <source>
        <dbReference type="Pfam" id="PF12704"/>
    </source>
</evidence>
<dbReference type="PANTHER" id="PTHR30572:SF18">
    <property type="entry name" value="ABC-TYPE MACROLIDE FAMILY EXPORT SYSTEM PERMEASE COMPONENT 2"/>
    <property type="match status" value="1"/>
</dbReference>
<evidence type="ECO:0000313" key="9">
    <source>
        <dbReference type="EMBL" id="RXG31459.1"/>
    </source>
</evidence>
<dbReference type="EMBL" id="QOVN01000001">
    <property type="protein sequence ID" value="RXG31459.1"/>
    <property type="molecule type" value="Genomic_DNA"/>
</dbReference>
<feature type="transmembrane region" description="Helical" evidence="6">
    <location>
        <begin position="21"/>
        <end position="41"/>
    </location>
</feature>
<evidence type="ECO:0000259" key="7">
    <source>
        <dbReference type="Pfam" id="PF02687"/>
    </source>
</evidence>
<dbReference type="InterPro" id="IPR025857">
    <property type="entry name" value="MacB_PCD"/>
</dbReference>
<evidence type="ECO:0000256" key="4">
    <source>
        <dbReference type="ARBA" id="ARBA00022989"/>
    </source>
</evidence>
<dbReference type="Pfam" id="PF12704">
    <property type="entry name" value="MacB_PCD"/>
    <property type="match status" value="2"/>
</dbReference>
<proteinExistence type="predicted"/>
<comment type="subcellular location">
    <subcellularLocation>
        <location evidence="1">Cell membrane</location>
        <topology evidence="1">Multi-pass membrane protein</topology>
    </subcellularLocation>
</comment>
<feature type="domain" description="MacB-like periplasmic core" evidence="8">
    <location>
        <begin position="433"/>
        <end position="614"/>
    </location>
</feature>
<dbReference type="PANTHER" id="PTHR30572">
    <property type="entry name" value="MEMBRANE COMPONENT OF TRANSPORTER-RELATED"/>
    <property type="match status" value="1"/>
</dbReference>
<feature type="transmembrane region" description="Helical" evidence="6">
    <location>
        <begin position="288"/>
        <end position="310"/>
    </location>
</feature>
<reference evidence="10" key="1">
    <citation type="submission" date="2016-11" db="EMBL/GenBank/DDBJ databases">
        <authorList>
            <person name="Jaros S."/>
            <person name="Januszkiewicz K."/>
            <person name="Wedrychowicz H."/>
        </authorList>
    </citation>
    <scope>NUCLEOTIDE SEQUENCE [LARGE SCALE GENOMIC DNA]</scope>
    <source>
        <strain evidence="10">DSM 19859</strain>
    </source>
</reference>
<evidence type="ECO:0000256" key="5">
    <source>
        <dbReference type="ARBA" id="ARBA00023136"/>
    </source>
</evidence>
<feature type="transmembrane region" description="Helical" evidence="6">
    <location>
        <begin position="426"/>
        <end position="446"/>
    </location>
</feature>
<dbReference type="InterPro" id="IPR050250">
    <property type="entry name" value="Macrolide_Exporter_MacB"/>
</dbReference>
<name>A0A1M5WP94_9FLAO</name>
<evidence type="ECO:0000256" key="3">
    <source>
        <dbReference type="ARBA" id="ARBA00022692"/>
    </source>
</evidence>
<sequence length="789" mass="87670">MFRNYIKIAWRNLKKDKFYNLISLLGLTMGLTIAIFIVIWIQSELSYNSFAGNHNHVYRVSSNIKSGGTVQTWGSSTGPVAAYALSDIPEVKRAVRLRQNWSNRLYTVKNTDYELTGAYVDAAFFDLFARKLLAGNKGDLLNDANAVVLTKAIAEKLFGTTDVVGKTLEADHQEHYIITGVVEDVPENSSVAYELFFSIESLKAGYATSKYWKSLDTDWGNFNYITYLELRSVDDVAAVTQKLTQIQQQNDPNADLFDDKAAYYLQPITAMNLYNSAGEPRGINTVKIFGIVLLLILAIACINYVNLATARAFQRAREVSIRKIIGAGKRSLFGQFIAESILFFSIAIFLAVGLAFLLAPTFTQLSEKSLRLELIQGPLPLYILGIFIITLVVSSIYPALMLISFKPLEAIKGKVGGVSRGTLRKVLVTVQFVFSVMLIIGTLVIGRQLDFLTEKNPGYDRSQVLNFWMSGSMQEHAETVKQRLTNIPGVTGVSFASNPIIDNQNSTGDIKWGAGEVDHELVVTPMAIDEQFIPLLKMNLIAGENFKGISTDSTHFIISQTAAKAMGMTNPVGQNLELYETKGTIVGVVEDYHFRDLKSDIGPAVMYYAPDAYRVYLKTSGTNTTGTIAAVEELWKEYTPDFPLDYSFLDASYEKMYREDQRTGKLFNLFSVIAILVSCLGLFGLTTYAAQLKKREIGIRKVLGASVFQVTRLLSKDFLILVVVAAVVAIPLAWYVMQLWLQDFVYKTAMSWWIFALAGGITLLIAMLTVSFQAIKAAIANPVKSLRTE</sequence>
<dbReference type="InterPro" id="IPR003838">
    <property type="entry name" value="ABC3_permease_C"/>
</dbReference>
<reference evidence="9 12" key="3">
    <citation type="submission" date="2018-07" db="EMBL/GenBank/DDBJ databases">
        <title>Leeuwenhoekiella genomics.</title>
        <authorList>
            <person name="Tahon G."/>
            <person name="Willems A."/>
        </authorList>
    </citation>
    <scope>NUCLEOTIDE SEQUENCE [LARGE SCALE GENOMIC DNA]</scope>
    <source>
        <strain evidence="9 12">LMG 24856</strain>
    </source>
</reference>
<feature type="transmembrane region" description="Helical" evidence="6">
    <location>
        <begin position="718"/>
        <end position="740"/>
    </location>
</feature>
<evidence type="ECO:0000256" key="2">
    <source>
        <dbReference type="ARBA" id="ARBA00022475"/>
    </source>
</evidence>
<organism evidence="10 11">
    <name type="scientific">Leeuwenhoekiella palythoae</name>
    <dbReference type="NCBI Taxonomy" id="573501"/>
    <lineage>
        <taxon>Bacteria</taxon>
        <taxon>Pseudomonadati</taxon>
        <taxon>Bacteroidota</taxon>
        <taxon>Flavobacteriia</taxon>
        <taxon>Flavobacteriales</taxon>
        <taxon>Flavobacteriaceae</taxon>
        <taxon>Leeuwenhoekiella</taxon>
    </lineage>
</organism>
<dbReference type="AlphaFoldDB" id="A0A1M5WP94"/>
<dbReference type="STRING" id="573501.SAMN04487999_1308"/>
<keyword evidence="2" id="KW-1003">Cell membrane</keyword>
<evidence type="ECO:0000256" key="6">
    <source>
        <dbReference type="SAM" id="Phobius"/>
    </source>
</evidence>
<feature type="transmembrane region" description="Helical" evidence="6">
    <location>
        <begin position="666"/>
        <end position="690"/>
    </location>
</feature>
<gene>
    <name evidence="9" type="ORF">DSM01_600</name>
    <name evidence="10" type="ORF">SAMN04487999_1308</name>
</gene>
<evidence type="ECO:0000256" key="1">
    <source>
        <dbReference type="ARBA" id="ARBA00004651"/>
    </source>
</evidence>
<dbReference type="Proteomes" id="UP000184240">
    <property type="component" value="Unassembled WGS sequence"/>
</dbReference>
<keyword evidence="4 6" id="KW-1133">Transmembrane helix</keyword>
<evidence type="ECO:0000313" key="11">
    <source>
        <dbReference type="Proteomes" id="UP000184240"/>
    </source>
</evidence>
<dbReference type="GO" id="GO:0022857">
    <property type="term" value="F:transmembrane transporter activity"/>
    <property type="evidence" value="ECO:0007669"/>
    <property type="project" value="TreeGrafter"/>
</dbReference>
<keyword evidence="3 6" id="KW-0812">Transmembrane</keyword>
<dbReference type="Pfam" id="PF02687">
    <property type="entry name" value="FtsX"/>
    <property type="match status" value="2"/>
</dbReference>
<dbReference type="OrthoDB" id="8740261at2"/>
<keyword evidence="12" id="KW-1185">Reference proteome</keyword>
<dbReference type="RefSeq" id="WP_072981475.1">
    <property type="nucleotide sequence ID" value="NZ_FQXT01000002.1"/>
</dbReference>
<protein>
    <submittedName>
        <fullName evidence="9 10">ABC transport system permease protein</fullName>
    </submittedName>
</protein>
<reference evidence="11" key="2">
    <citation type="submission" date="2016-11" db="EMBL/GenBank/DDBJ databases">
        <authorList>
            <person name="Varghese N."/>
            <person name="Submissions S."/>
        </authorList>
    </citation>
    <scope>NUCLEOTIDE SEQUENCE [LARGE SCALE GENOMIC DNA]</scope>
    <source>
        <strain evidence="11">DSM 19859</strain>
    </source>
</reference>
<evidence type="ECO:0000313" key="12">
    <source>
        <dbReference type="Proteomes" id="UP000290037"/>
    </source>
</evidence>
<evidence type="ECO:0000313" key="10">
    <source>
        <dbReference type="EMBL" id="SHH89321.1"/>
    </source>
</evidence>